<comment type="caution">
    <text evidence="3">The sequence shown here is derived from an EMBL/GenBank/DDBJ whole genome shotgun (WGS) entry which is preliminary data.</text>
</comment>
<feature type="transmembrane region" description="Helical" evidence="2">
    <location>
        <begin position="22"/>
        <end position="42"/>
    </location>
</feature>
<feature type="transmembrane region" description="Helical" evidence="2">
    <location>
        <begin position="54"/>
        <end position="73"/>
    </location>
</feature>
<gene>
    <name evidence="3" type="ORF">NBG84_04185</name>
</gene>
<keyword evidence="4" id="KW-1185">Reference proteome</keyword>
<dbReference type="SMART" id="SM00028">
    <property type="entry name" value="TPR"/>
    <property type="match status" value="2"/>
</dbReference>
<dbReference type="InterPro" id="IPR019734">
    <property type="entry name" value="TPR_rpt"/>
</dbReference>
<evidence type="ECO:0000313" key="4">
    <source>
        <dbReference type="Proteomes" id="UP001431429"/>
    </source>
</evidence>
<feature type="transmembrane region" description="Helical" evidence="2">
    <location>
        <begin position="79"/>
        <end position="99"/>
    </location>
</feature>
<keyword evidence="2" id="KW-1133">Transmembrane helix</keyword>
<accession>A0ABT0UHD7</accession>
<dbReference type="RefSeq" id="WP_250917876.1">
    <property type="nucleotide sequence ID" value="NZ_JAMQAW010000003.1"/>
</dbReference>
<keyword evidence="2" id="KW-0812">Transmembrane</keyword>
<sequence length="897" mass="101540">MVNRRRESDTALTSALPAPRRIAWWVWSGVGTVALLALLTLAGKGHEAWSVGDWAWGISGWLARVCGGLGQVFDPDGGLILGQRLGFFAVALMVLYLYWRATRAFLAYKPGPVDVQELIDATPPKSLTQSAADLTAELRQQLSDCSMYAPTTLPAEAPPMSFLELVGDVEFDAKSLGSAIPRLLSRLRPKLAYRVGGVLRLREQEPDRLGMTVTVTAYVFGGSRSTTLWGSEWDEVIRKAGCWVISTLLPVTRAGRQPPWRRWWGRELSPELYESYQNASELSRAGRYHEALSRYYDAIALDPENPHLRSELAEVQEKMGLHIDALETCQRALTLDGQTTGQYTKRLWLRPWKPGWCRLRYLIHPHRYREVLGLRYRNAVILGTSEETTKQWFDTGEARDDGTRGRLAGLIANRYWRAAIGLVPSGTEEKWLTCALKPHTGRTTGSSYPDEELVRLVFQRASIQETNRLAADDRWARVAGLYWPARVESLLRFLSPFSSVQSYLGPRQSVTRGAFRINQIVWAPLRLAWSLKHARSRHSVDLDPSLGYRWRTGPSVSTDIAPQELADLVNRARSRLVLLRRVLPLCRRSDWLTRYNSACVHAVALKAGGVEDEAEEATEEERRRKQEERAMHVKFAVEELEQAVLLPRGDFATVERTWMAHEDPDLAHLRKDPLFQRFELTAYPGVEIPAATPPDNWSEAQMRAYDHRLLQEAAQVLERVWALRGMESSFEIRVAAEWLQSECRIWDSVKKVTDPNRLGHWEDRVELIAAVRNSHPVLPVTPGFPPSMLSRAMAKDDSKHIQTTLRDLQQDLQGNETHRVRMEEGQESFSRATANGVAWLKPKPVHNLCVAYSAVWQTLAEWLGMDRSEQHFRDALDRVPEPSTDGLTQQGAPGPTV</sequence>
<organism evidence="3 4">
    <name type="scientific">Streptomyces albipurpureus</name>
    <dbReference type="NCBI Taxonomy" id="2897419"/>
    <lineage>
        <taxon>Bacteria</taxon>
        <taxon>Bacillati</taxon>
        <taxon>Actinomycetota</taxon>
        <taxon>Actinomycetes</taxon>
        <taxon>Kitasatosporales</taxon>
        <taxon>Streptomycetaceae</taxon>
        <taxon>Streptomyces</taxon>
    </lineage>
</organism>
<dbReference type="InterPro" id="IPR011990">
    <property type="entry name" value="TPR-like_helical_dom_sf"/>
</dbReference>
<dbReference type="EMBL" id="JAMQAW010000003">
    <property type="protein sequence ID" value="MCM2387515.1"/>
    <property type="molecule type" value="Genomic_DNA"/>
</dbReference>
<evidence type="ECO:0000256" key="1">
    <source>
        <dbReference type="SAM" id="MobiDB-lite"/>
    </source>
</evidence>
<dbReference type="Pfam" id="PF14559">
    <property type="entry name" value="TPR_19"/>
    <property type="match status" value="1"/>
</dbReference>
<feature type="region of interest" description="Disordered" evidence="1">
    <location>
        <begin position="878"/>
        <end position="897"/>
    </location>
</feature>
<proteinExistence type="predicted"/>
<protein>
    <submittedName>
        <fullName evidence="3">Tetratricopeptide repeat protein</fullName>
    </submittedName>
</protein>
<dbReference type="Gene3D" id="1.25.40.10">
    <property type="entry name" value="Tetratricopeptide repeat domain"/>
    <property type="match status" value="1"/>
</dbReference>
<dbReference type="SUPFAM" id="SSF48452">
    <property type="entry name" value="TPR-like"/>
    <property type="match status" value="1"/>
</dbReference>
<dbReference type="Proteomes" id="UP001431429">
    <property type="component" value="Unassembled WGS sequence"/>
</dbReference>
<reference evidence="3" key="1">
    <citation type="submission" date="2022-06" db="EMBL/GenBank/DDBJ databases">
        <title>Genome public.</title>
        <authorList>
            <person name="Sun Q."/>
        </authorList>
    </citation>
    <scope>NUCLEOTIDE SEQUENCE</scope>
    <source>
        <strain evidence="3">CWNU-1</strain>
    </source>
</reference>
<evidence type="ECO:0000256" key="2">
    <source>
        <dbReference type="SAM" id="Phobius"/>
    </source>
</evidence>
<keyword evidence="2" id="KW-0472">Membrane</keyword>
<name>A0ABT0UHD7_9ACTN</name>
<evidence type="ECO:0000313" key="3">
    <source>
        <dbReference type="EMBL" id="MCM2387515.1"/>
    </source>
</evidence>